<proteinExistence type="predicted"/>
<evidence type="ECO:0000313" key="1">
    <source>
        <dbReference type="EMBL" id="GFN89718.1"/>
    </source>
</evidence>
<evidence type="ECO:0000313" key="2">
    <source>
        <dbReference type="Proteomes" id="UP000735302"/>
    </source>
</evidence>
<accession>A0AAV3Z5P6</accession>
<keyword evidence="2" id="KW-1185">Reference proteome</keyword>
<sequence length="93" mass="10700">MSLPSRGQMQSSPDNMEKVAELGVRAEYSEQEGRWHLPAQRNRILLRIHLSENRTFYLRVAKRTQHTICFIHGDNNMTGSSHNDPAMALYVFG</sequence>
<protein>
    <submittedName>
        <fullName evidence="1">Uncharacterized protein</fullName>
    </submittedName>
</protein>
<reference evidence="1 2" key="1">
    <citation type="journal article" date="2021" name="Elife">
        <title>Chloroplast acquisition without the gene transfer in kleptoplastic sea slugs, Plakobranchus ocellatus.</title>
        <authorList>
            <person name="Maeda T."/>
            <person name="Takahashi S."/>
            <person name="Yoshida T."/>
            <person name="Shimamura S."/>
            <person name="Takaki Y."/>
            <person name="Nagai Y."/>
            <person name="Toyoda A."/>
            <person name="Suzuki Y."/>
            <person name="Arimoto A."/>
            <person name="Ishii H."/>
            <person name="Satoh N."/>
            <person name="Nishiyama T."/>
            <person name="Hasebe M."/>
            <person name="Maruyama T."/>
            <person name="Minagawa J."/>
            <person name="Obokata J."/>
            <person name="Shigenobu S."/>
        </authorList>
    </citation>
    <scope>NUCLEOTIDE SEQUENCE [LARGE SCALE GENOMIC DNA]</scope>
</reference>
<name>A0AAV3Z5P6_9GAST</name>
<gene>
    <name evidence="1" type="ORF">PoB_001622400</name>
</gene>
<dbReference type="EMBL" id="BLXT01001947">
    <property type="protein sequence ID" value="GFN89718.1"/>
    <property type="molecule type" value="Genomic_DNA"/>
</dbReference>
<organism evidence="1 2">
    <name type="scientific">Plakobranchus ocellatus</name>
    <dbReference type="NCBI Taxonomy" id="259542"/>
    <lineage>
        <taxon>Eukaryota</taxon>
        <taxon>Metazoa</taxon>
        <taxon>Spiralia</taxon>
        <taxon>Lophotrochozoa</taxon>
        <taxon>Mollusca</taxon>
        <taxon>Gastropoda</taxon>
        <taxon>Heterobranchia</taxon>
        <taxon>Euthyneura</taxon>
        <taxon>Panpulmonata</taxon>
        <taxon>Sacoglossa</taxon>
        <taxon>Placobranchoidea</taxon>
        <taxon>Plakobranchidae</taxon>
        <taxon>Plakobranchus</taxon>
    </lineage>
</organism>
<comment type="caution">
    <text evidence="1">The sequence shown here is derived from an EMBL/GenBank/DDBJ whole genome shotgun (WGS) entry which is preliminary data.</text>
</comment>
<dbReference type="Proteomes" id="UP000735302">
    <property type="component" value="Unassembled WGS sequence"/>
</dbReference>
<dbReference type="AlphaFoldDB" id="A0AAV3Z5P6"/>